<dbReference type="OrthoDB" id="646178at2759"/>
<dbReference type="Gene3D" id="1.20.5.4130">
    <property type="match status" value="1"/>
</dbReference>
<dbReference type="PANTHER" id="PTHR15140:SF56">
    <property type="entry name" value="NB-ARC DOMAIN-CONTAINING PROTEIN"/>
    <property type="match status" value="1"/>
</dbReference>
<reference evidence="2" key="1">
    <citation type="journal article" date="2023" name="Proc. Natl. Acad. Sci. U.S.A.">
        <title>Genomic and structural basis for evolution of tropane alkaloid biosynthesis.</title>
        <authorList>
            <person name="Wanga Y.-J."/>
            <person name="Taina T."/>
            <person name="Yua J.-Y."/>
            <person name="Lia J."/>
            <person name="Xua B."/>
            <person name="Chenc J."/>
            <person name="D'Auriad J.C."/>
            <person name="Huanga J.-P."/>
            <person name="Huanga S.-X."/>
        </authorList>
    </citation>
    <scope>NUCLEOTIDE SEQUENCE [LARGE SCALE GENOMIC DNA]</scope>
    <source>
        <strain evidence="2">cv. KIB-2019</strain>
    </source>
</reference>
<organism evidence="1 2">
    <name type="scientific">Anisodus acutangulus</name>
    <dbReference type="NCBI Taxonomy" id="402998"/>
    <lineage>
        <taxon>Eukaryota</taxon>
        <taxon>Viridiplantae</taxon>
        <taxon>Streptophyta</taxon>
        <taxon>Embryophyta</taxon>
        <taxon>Tracheophyta</taxon>
        <taxon>Spermatophyta</taxon>
        <taxon>Magnoliopsida</taxon>
        <taxon>eudicotyledons</taxon>
        <taxon>Gunneridae</taxon>
        <taxon>Pentapetalae</taxon>
        <taxon>asterids</taxon>
        <taxon>lamiids</taxon>
        <taxon>Solanales</taxon>
        <taxon>Solanaceae</taxon>
        <taxon>Solanoideae</taxon>
        <taxon>Hyoscyameae</taxon>
        <taxon>Anisodus</taxon>
    </lineage>
</organism>
<accession>A0A9Q1R9T0</accession>
<gene>
    <name evidence="1" type="ORF">K7X08_032387</name>
</gene>
<keyword evidence="2" id="KW-1185">Reference proteome</keyword>
<name>A0A9Q1R9T0_9SOLA</name>
<dbReference type="PANTHER" id="PTHR15140">
    <property type="entry name" value="TUBULIN-SPECIFIC CHAPERONE E"/>
    <property type="match status" value="1"/>
</dbReference>
<dbReference type="AlphaFoldDB" id="A0A9Q1R9T0"/>
<dbReference type="EMBL" id="JAJAGQ010000013">
    <property type="protein sequence ID" value="KAJ8546510.1"/>
    <property type="molecule type" value="Genomic_DNA"/>
</dbReference>
<dbReference type="Proteomes" id="UP001152561">
    <property type="component" value="Unassembled WGS sequence"/>
</dbReference>
<sequence length="172" mass="19091">MTEVAVNYLVEKLLELGRENVELIAGVQDDVNDLVADLQILKAFLKDDSKIDRDTAQGDLKALPEHFGKFWNLETLIVNTTTPESTFEIKANIWSMLRLRHLHAKLPLPGPPTDKECCIQTPSTIAPQSCTKKIFSRARALRKLGIRGNVADLLTSNAGGLSDLAELKRLET</sequence>
<protein>
    <recommendedName>
        <fullName evidence="3">Rx N-terminal domain-containing protein</fullName>
    </recommendedName>
</protein>
<comment type="caution">
    <text evidence="1">The sequence shown here is derived from an EMBL/GenBank/DDBJ whole genome shotgun (WGS) entry which is preliminary data.</text>
</comment>
<evidence type="ECO:0000313" key="2">
    <source>
        <dbReference type="Proteomes" id="UP001152561"/>
    </source>
</evidence>
<proteinExistence type="predicted"/>
<evidence type="ECO:0008006" key="3">
    <source>
        <dbReference type="Google" id="ProtNLM"/>
    </source>
</evidence>
<evidence type="ECO:0000313" key="1">
    <source>
        <dbReference type="EMBL" id="KAJ8546510.1"/>
    </source>
</evidence>